<accession>A0A4Y7L422</accession>
<evidence type="ECO:0000256" key="1">
    <source>
        <dbReference type="ARBA" id="ARBA00012172"/>
    </source>
</evidence>
<dbReference type="PANTHER" id="PTHR23086">
    <property type="entry name" value="PHOSPHATIDYLINOSITOL-4-PHOSPHATE 5-KINASE"/>
    <property type="match status" value="1"/>
</dbReference>
<name>A0A4Y7L422_PAPSO</name>
<dbReference type="GO" id="GO:0005524">
    <property type="term" value="F:ATP binding"/>
    <property type="evidence" value="ECO:0007669"/>
    <property type="project" value="UniProtKB-UniRule"/>
</dbReference>
<evidence type="ECO:0000313" key="5">
    <source>
        <dbReference type="Proteomes" id="UP000316621"/>
    </source>
</evidence>
<evidence type="ECO:0000313" key="4">
    <source>
        <dbReference type="EMBL" id="RZC80294.1"/>
    </source>
</evidence>
<evidence type="ECO:0000256" key="2">
    <source>
        <dbReference type="PROSITE-ProRule" id="PRU00781"/>
    </source>
</evidence>
<dbReference type="GO" id="GO:0046854">
    <property type="term" value="P:phosphatidylinositol phosphate biosynthetic process"/>
    <property type="evidence" value="ECO:0007669"/>
    <property type="project" value="TreeGrafter"/>
</dbReference>
<dbReference type="PANTHER" id="PTHR23086:SF113">
    <property type="entry name" value="PHOSPHATIDYLINOSITOL 4-PHOSPHATE 5-KINASE 6"/>
    <property type="match status" value="1"/>
</dbReference>
<keyword evidence="2" id="KW-0808">Transferase</keyword>
<keyword evidence="2" id="KW-0547">Nucleotide-binding</keyword>
<dbReference type="InterPro" id="IPR023610">
    <property type="entry name" value="PInositol-4/5-P-5/4-kinase"/>
</dbReference>
<dbReference type="Pfam" id="PF01504">
    <property type="entry name" value="PIP5K"/>
    <property type="match status" value="1"/>
</dbReference>
<dbReference type="Gramene" id="RZC80294">
    <property type="protein sequence ID" value="RZC80294"/>
    <property type="gene ID" value="C5167_042874"/>
</dbReference>
<dbReference type="InterPro" id="IPR027483">
    <property type="entry name" value="PInositol-4-P-4/5-kinase_C_sf"/>
</dbReference>
<dbReference type="AlphaFoldDB" id="A0A4Y7L422"/>
<reference evidence="4 5" key="1">
    <citation type="journal article" date="2018" name="Science">
        <title>The opium poppy genome and morphinan production.</title>
        <authorList>
            <person name="Guo L."/>
            <person name="Winzer T."/>
            <person name="Yang X."/>
            <person name="Li Y."/>
            <person name="Ning Z."/>
            <person name="He Z."/>
            <person name="Teodor R."/>
            <person name="Lu Y."/>
            <person name="Bowser T.A."/>
            <person name="Graham I.A."/>
            <person name="Ye K."/>
        </authorList>
    </citation>
    <scope>NUCLEOTIDE SEQUENCE [LARGE SCALE GENOMIC DNA]</scope>
    <source>
        <strain evidence="5">cv. HN1</strain>
        <tissue evidence="4">Leaves</tissue>
    </source>
</reference>
<organism evidence="4 5">
    <name type="scientific">Papaver somniferum</name>
    <name type="common">Opium poppy</name>
    <dbReference type="NCBI Taxonomy" id="3469"/>
    <lineage>
        <taxon>Eukaryota</taxon>
        <taxon>Viridiplantae</taxon>
        <taxon>Streptophyta</taxon>
        <taxon>Embryophyta</taxon>
        <taxon>Tracheophyta</taxon>
        <taxon>Spermatophyta</taxon>
        <taxon>Magnoliopsida</taxon>
        <taxon>Ranunculales</taxon>
        <taxon>Papaveraceae</taxon>
        <taxon>Papaveroideae</taxon>
        <taxon>Papaver</taxon>
    </lineage>
</organism>
<keyword evidence="2" id="KW-0067">ATP-binding</keyword>
<keyword evidence="2" id="KW-0418">Kinase</keyword>
<dbReference type="InterPro" id="IPR002498">
    <property type="entry name" value="PInositol-4-P-4/5-kinase_core"/>
</dbReference>
<protein>
    <recommendedName>
        <fullName evidence="1">1-phosphatidylinositol-4-phosphate 5-kinase</fullName>
        <ecNumber evidence="1">2.7.1.68</ecNumber>
    </recommendedName>
</protein>
<dbReference type="PROSITE" id="PS51455">
    <property type="entry name" value="PIPK"/>
    <property type="match status" value="1"/>
</dbReference>
<dbReference type="EC" id="2.7.1.68" evidence="1"/>
<dbReference type="GO" id="GO:0005886">
    <property type="term" value="C:plasma membrane"/>
    <property type="evidence" value="ECO:0007669"/>
    <property type="project" value="TreeGrafter"/>
</dbReference>
<dbReference type="SUPFAM" id="SSF56104">
    <property type="entry name" value="SAICAR synthase-like"/>
    <property type="match status" value="1"/>
</dbReference>
<dbReference type="Proteomes" id="UP000316621">
    <property type="component" value="Chromosome 10"/>
</dbReference>
<feature type="domain" description="PIPK" evidence="3">
    <location>
        <begin position="1"/>
        <end position="74"/>
    </location>
</feature>
<gene>
    <name evidence="4" type="ORF">C5167_042874</name>
</gene>
<evidence type="ECO:0000259" key="3">
    <source>
        <dbReference type="PROSITE" id="PS51455"/>
    </source>
</evidence>
<proteinExistence type="predicted"/>
<keyword evidence="5" id="KW-1185">Reference proteome</keyword>
<dbReference type="EMBL" id="CM010724">
    <property type="protein sequence ID" value="RZC80294.1"/>
    <property type="molecule type" value="Genomic_DNA"/>
</dbReference>
<dbReference type="GO" id="GO:0016308">
    <property type="term" value="F:1-phosphatidylinositol-4-phosphate 5-kinase activity"/>
    <property type="evidence" value="ECO:0007669"/>
    <property type="project" value="UniProtKB-EC"/>
</dbReference>
<sequence>MLESQSPKVQDIDELQKSTRKDLDLIFRLQTACFQKLQRQVYRDCDLQEQEKIMDYSLLVGFALVKRHIVEVYS</sequence>
<dbReference type="STRING" id="3469.A0A4Y7L422"/>
<dbReference type="Gene3D" id="3.30.810.10">
    <property type="entry name" value="2-Layer Sandwich"/>
    <property type="match status" value="1"/>
</dbReference>